<comment type="similarity">
    <text evidence="4">Belongs to the Mediator complex subunit 18 family.</text>
</comment>
<evidence type="ECO:0000256" key="1">
    <source>
        <dbReference type="ARBA" id="ARBA00023125"/>
    </source>
</evidence>
<keyword evidence="4" id="KW-0804">Transcription</keyword>
<feature type="domain" description="Fork-head" evidence="6">
    <location>
        <begin position="78"/>
        <end position="171"/>
    </location>
</feature>
<keyword evidence="4" id="KW-0805">Transcription regulation</keyword>
<feature type="region of interest" description="Disordered" evidence="5">
    <location>
        <begin position="162"/>
        <end position="222"/>
    </location>
</feature>
<evidence type="ECO:0000259" key="6">
    <source>
        <dbReference type="PROSITE" id="PS50039"/>
    </source>
</evidence>
<evidence type="ECO:0000256" key="2">
    <source>
        <dbReference type="ARBA" id="ARBA00023242"/>
    </source>
</evidence>
<evidence type="ECO:0000313" key="8">
    <source>
        <dbReference type="Proteomes" id="UP000092993"/>
    </source>
</evidence>
<protein>
    <recommendedName>
        <fullName evidence="4">Mediator of RNA polymerase II transcription subunit 18</fullName>
    </recommendedName>
    <alternativeName>
        <fullName evidence="4">Mediator complex subunit 18</fullName>
    </alternativeName>
</protein>
<comment type="subunit">
    <text evidence="4">Component of the Mediator complex.</text>
</comment>
<dbReference type="InterPro" id="IPR050211">
    <property type="entry name" value="FOX_domain-containing"/>
</dbReference>
<dbReference type="OrthoDB" id="10018982at2759"/>
<dbReference type="Gene3D" id="1.10.10.10">
    <property type="entry name" value="Winged helix-like DNA-binding domain superfamily/Winged helix DNA-binding domain"/>
    <property type="match status" value="1"/>
</dbReference>
<dbReference type="InterPro" id="IPR001766">
    <property type="entry name" value="Fork_head_dom"/>
</dbReference>
<feature type="DNA-binding region" description="Fork-head" evidence="3">
    <location>
        <begin position="78"/>
        <end position="171"/>
    </location>
</feature>
<dbReference type="GO" id="GO:0003712">
    <property type="term" value="F:transcription coregulator activity"/>
    <property type="evidence" value="ECO:0007669"/>
    <property type="project" value="InterPro"/>
</dbReference>
<dbReference type="GO" id="GO:0016592">
    <property type="term" value="C:mediator complex"/>
    <property type="evidence" value="ECO:0007669"/>
    <property type="project" value="InterPro"/>
</dbReference>
<dbReference type="GO" id="GO:0000978">
    <property type="term" value="F:RNA polymerase II cis-regulatory region sequence-specific DNA binding"/>
    <property type="evidence" value="ECO:0007669"/>
    <property type="project" value="TreeGrafter"/>
</dbReference>
<dbReference type="PANTHER" id="PTHR11829:SF343">
    <property type="entry name" value="FORK-HEAD DOMAIN-CONTAINING PROTEIN"/>
    <property type="match status" value="1"/>
</dbReference>
<dbReference type="PANTHER" id="PTHR11829">
    <property type="entry name" value="FORKHEAD BOX PROTEIN"/>
    <property type="match status" value="1"/>
</dbReference>
<dbReference type="SUPFAM" id="SSF46785">
    <property type="entry name" value="Winged helix' DNA-binding domain"/>
    <property type="match status" value="1"/>
</dbReference>
<dbReference type="CDD" id="cd00059">
    <property type="entry name" value="FH_FOX"/>
    <property type="match status" value="1"/>
</dbReference>
<dbReference type="Pfam" id="PF00250">
    <property type="entry name" value="Forkhead"/>
    <property type="match status" value="1"/>
</dbReference>
<reference evidence="7 8" key="1">
    <citation type="submission" date="2016-03" db="EMBL/GenBank/DDBJ databases">
        <title>Whole genome sequencing of Grifola frondosa 9006-11.</title>
        <authorList>
            <person name="Min B."/>
            <person name="Park H."/>
            <person name="Kim J.-G."/>
            <person name="Cho H."/>
            <person name="Oh Y.-L."/>
            <person name="Kong W.-S."/>
            <person name="Choi I.-G."/>
        </authorList>
    </citation>
    <scope>NUCLEOTIDE SEQUENCE [LARGE SCALE GENOMIC DNA]</scope>
    <source>
        <strain evidence="7 8">9006-11</strain>
    </source>
</reference>
<comment type="caution">
    <text evidence="7">The sequence shown here is derived from an EMBL/GenBank/DDBJ whole genome shotgun (WGS) entry which is preliminary data.</text>
</comment>
<dbReference type="PROSITE" id="PS00658">
    <property type="entry name" value="FORK_HEAD_2"/>
    <property type="match status" value="1"/>
</dbReference>
<feature type="compositionally biased region" description="Basic residues" evidence="5">
    <location>
        <begin position="163"/>
        <end position="173"/>
    </location>
</feature>
<dbReference type="Pfam" id="PF09637">
    <property type="entry name" value="Med18"/>
    <property type="match status" value="1"/>
</dbReference>
<dbReference type="AlphaFoldDB" id="A0A1C7M1K1"/>
<keyword evidence="1 3" id="KW-0238">DNA-binding</keyword>
<dbReference type="InterPro" id="IPR019095">
    <property type="entry name" value="Mediator_Med18"/>
</dbReference>
<dbReference type="PRINTS" id="PR00053">
    <property type="entry name" value="FORKHEAD"/>
</dbReference>
<gene>
    <name evidence="7" type="primary">foxj2</name>
    <name evidence="4" type="synonym">MED18</name>
    <name evidence="7" type="ORF">A0H81_09901</name>
</gene>
<organism evidence="7 8">
    <name type="scientific">Grifola frondosa</name>
    <name type="common">Maitake</name>
    <name type="synonym">Polyporus frondosus</name>
    <dbReference type="NCBI Taxonomy" id="5627"/>
    <lineage>
        <taxon>Eukaryota</taxon>
        <taxon>Fungi</taxon>
        <taxon>Dikarya</taxon>
        <taxon>Basidiomycota</taxon>
        <taxon>Agaricomycotina</taxon>
        <taxon>Agaricomycetes</taxon>
        <taxon>Polyporales</taxon>
        <taxon>Grifolaceae</taxon>
        <taxon>Grifola</taxon>
    </lineage>
</organism>
<dbReference type="SMART" id="SM00339">
    <property type="entry name" value="FH"/>
    <property type="match status" value="1"/>
</dbReference>
<dbReference type="PROSITE" id="PS50039">
    <property type="entry name" value="FORK_HEAD_3"/>
    <property type="match status" value="1"/>
</dbReference>
<dbReference type="STRING" id="5627.A0A1C7M1K1"/>
<dbReference type="InterPro" id="IPR030456">
    <property type="entry name" value="TF_fork_head_CS_2"/>
</dbReference>
<dbReference type="Gene3D" id="2.40.320.10">
    <property type="entry name" value="Hypothetical Protein Pfu-838710-001"/>
    <property type="match status" value="1"/>
</dbReference>
<sequence>MQPGQLARAACESVHTDDISLASLTMAQQPQNVMPQDMLQHATQMHHPVNSYYPENNDLTGGLPINLDSLRDGPPGSKPFYPYSTLIRYAIKGAPNQKLLLEDIYYAIESRFPYFRSAPPGWKNSVRHNLSLNPCFEKVPRPLTDRGKGSYWTVNDNVDPRTGVHRVRKKKPKGGAGKQPVAIEEDIDYHPDAGQQPTFDPNVPFVPQPPMGPADAGPSRQAPYPPPYPTYAGPFADLAPRRQIRPRFEIDEHGQVDWHAAWVKELTQLQQATEAQEKTGADQEWYRMMLVRLRSGMMAAPMNPGDPTLHVPGAPPHALTGQPNPGEMSAYVRIYFGAYHHSLLDLYTTFHFKRSLMSSHYYEVALFGEFFSQDLPAIINRITLHSESAHQMHSREIVFEPFDAQHQRDTGTEPVLLRARKELLEPDSKWVLYSYLKPESVRMHPEATVRPWATCQVDGNALSFASALGYVRRSQIFKRGYVFRKGTLVIQMFQQEHVDPKTQKPIPAHADTLWEVEVKTASPIRNTQETPLSQSVDAVLEVQLLMKGLLDLRRQDV</sequence>
<dbReference type="InterPro" id="IPR036390">
    <property type="entry name" value="WH_DNA-bd_sf"/>
</dbReference>
<dbReference type="InterPro" id="IPR036388">
    <property type="entry name" value="WH-like_DNA-bd_sf"/>
</dbReference>
<keyword evidence="4" id="KW-0010">Activator</keyword>
<comment type="subcellular location">
    <subcellularLocation>
        <location evidence="3 4">Nucleus</location>
    </subcellularLocation>
</comment>
<accession>A0A1C7M1K1</accession>
<keyword evidence="8" id="KW-1185">Reference proteome</keyword>
<keyword evidence="2 3" id="KW-0539">Nucleus</keyword>
<comment type="function">
    <text evidence="4">Component of the Mediator complex, a coactivator involved in the regulated transcription of nearly all RNA polymerase II-dependent genes. Mediator functions as a bridge to convey information from gene-specific regulatory proteins to the basal RNA polymerase II transcription machinery. Mediator is recruited to promoters by direct interactions with regulatory proteins and serves as a scaffold for the assembly of a functional preinitiation complex with RNA polymerase II and the general transcription factors.</text>
</comment>
<dbReference type="GO" id="GO:0000981">
    <property type="term" value="F:DNA-binding transcription factor activity, RNA polymerase II-specific"/>
    <property type="evidence" value="ECO:0007669"/>
    <property type="project" value="TreeGrafter"/>
</dbReference>
<evidence type="ECO:0000256" key="5">
    <source>
        <dbReference type="SAM" id="MobiDB-lite"/>
    </source>
</evidence>
<evidence type="ECO:0000256" key="4">
    <source>
        <dbReference type="RuleBase" id="RU364150"/>
    </source>
</evidence>
<name>A0A1C7M1K1_GRIFR</name>
<dbReference type="Proteomes" id="UP000092993">
    <property type="component" value="Unassembled WGS sequence"/>
</dbReference>
<evidence type="ECO:0000256" key="3">
    <source>
        <dbReference type="PROSITE-ProRule" id="PRU00089"/>
    </source>
</evidence>
<evidence type="ECO:0000313" key="7">
    <source>
        <dbReference type="EMBL" id="OBZ70286.1"/>
    </source>
</evidence>
<dbReference type="EMBL" id="LUGG01000014">
    <property type="protein sequence ID" value="OBZ70286.1"/>
    <property type="molecule type" value="Genomic_DNA"/>
</dbReference>
<proteinExistence type="inferred from homology"/>